<keyword evidence="5" id="KW-1185">Reference proteome</keyword>
<comment type="caution">
    <text evidence="4">The sequence shown here is derived from an EMBL/GenBank/DDBJ whole genome shotgun (WGS) entry which is preliminary data.</text>
</comment>
<dbReference type="InterPro" id="IPR001054">
    <property type="entry name" value="A/G_cyclase"/>
</dbReference>
<reference evidence="4" key="1">
    <citation type="journal article" date="2014" name="Int. J. Syst. Evol. Microbiol.">
        <title>Complete genome sequence of Corynebacterium casei LMG S-19264T (=DSM 44701T), isolated from a smear-ripened cheese.</title>
        <authorList>
            <consortium name="US DOE Joint Genome Institute (JGI-PGF)"/>
            <person name="Walter F."/>
            <person name="Albersmeier A."/>
            <person name="Kalinowski J."/>
            <person name="Ruckert C."/>
        </authorList>
    </citation>
    <scope>NUCLEOTIDE SEQUENCE</scope>
    <source>
        <strain evidence="4">KCTC 23310</strain>
    </source>
</reference>
<dbReference type="GO" id="GO:0005737">
    <property type="term" value="C:cytoplasm"/>
    <property type="evidence" value="ECO:0007669"/>
    <property type="project" value="TreeGrafter"/>
</dbReference>
<dbReference type="PROSITE" id="PS50125">
    <property type="entry name" value="GUANYLATE_CYCLASE_2"/>
    <property type="match status" value="1"/>
</dbReference>
<keyword evidence="2" id="KW-0067">ATP-binding</keyword>
<organism evidence="4 5">
    <name type="scientific">Neogemmobacter tilapiae</name>
    <dbReference type="NCBI Taxonomy" id="875041"/>
    <lineage>
        <taxon>Bacteria</taxon>
        <taxon>Pseudomonadati</taxon>
        <taxon>Pseudomonadota</taxon>
        <taxon>Alphaproteobacteria</taxon>
        <taxon>Rhodobacterales</taxon>
        <taxon>Paracoccaceae</taxon>
        <taxon>Neogemmobacter</taxon>
    </lineage>
</organism>
<evidence type="ECO:0000313" key="4">
    <source>
        <dbReference type="EMBL" id="GHC64721.1"/>
    </source>
</evidence>
<dbReference type="Gene3D" id="3.30.70.1230">
    <property type="entry name" value="Nucleotide cyclase"/>
    <property type="match status" value="1"/>
</dbReference>
<dbReference type="RefSeq" id="WP_189412856.1">
    <property type="nucleotide sequence ID" value="NZ_BMYJ01000011.1"/>
</dbReference>
<evidence type="ECO:0000259" key="3">
    <source>
        <dbReference type="PROSITE" id="PS50125"/>
    </source>
</evidence>
<dbReference type="InterPro" id="IPR003593">
    <property type="entry name" value="AAA+_ATPase"/>
</dbReference>
<feature type="domain" description="Guanylate cyclase" evidence="3">
    <location>
        <begin position="18"/>
        <end position="136"/>
    </location>
</feature>
<evidence type="ECO:0000256" key="1">
    <source>
        <dbReference type="ARBA" id="ARBA00022741"/>
    </source>
</evidence>
<dbReference type="GO" id="GO:0035556">
    <property type="term" value="P:intracellular signal transduction"/>
    <property type="evidence" value="ECO:0007669"/>
    <property type="project" value="InterPro"/>
</dbReference>
<dbReference type="SMART" id="SM00044">
    <property type="entry name" value="CYCc"/>
    <property type="match status" value="1"/>
</dbReference>
<dbReference type="SMART" id="SM00382">
    <property type="entry name" value="AAA"/>
    <property type="match status" value="1"/>
</dbReference>
<evidence type="ECO:0000256" key="2">
    <source>
        <dbReference type="ARBA" id="ARBA00022840"/>
    </source>
</evidence>
<dbReference type="Pfam" id="PF00211">
    <property type="entry name" value="Guanylate_cyc"/>
    <property type="match status" value="1"/>
</dbReference>
<dbReference type="InterPro" id="IPR029787">
    <property type="entry name" value="Nucleotide_cyclase"/>
</dbReference>
<keyword evidence="1" id="KW-0547">Nucleotide-binding</keyword>
<evidence type="ECO:0000313" key="5">
    <source>
        <dbReference type="Proteomes" id="UP000638981"/>
    </source>
</evidence>
<proteinExistence type="predicted"/>
<dbReference type="InterPro" id="IPR041664">
    <property type="entry name" value="AAA_16"/>
</dbReference>
<dbReference type="EMBL" id="BMYJ01000011">
    <property type="protein sequence ID" value="GHC64721.1"/>
    <property type="molecule type" value="Genomic_DNA"/>
</dbReference>
<dbReference type="GO" id="GO:0004016">
    <property type="term" value="F:adenylate cyclase activity"/>
    <property type="evidence" value="ECO:0007669"/>
    <property type="project" value="TreeGrafter"/>
</dbReference>
<dbReference type="PANTHER" id="PTHR16305:SF28">
    <property type="entry name" value="GUANYLATE CYCLASE DOMAIN-CONTAINING PROTEIN"/>
    <property type="match status" value="1"/>
</dbReference>
<dbReference type="PANTHER" id="PTHR16305">
    <property type="entry name" value="TESTICULAR SOLUBLE ADENYLYL CYCLASE"/>
    <property type="match status" value="1"/>
</dbReference>
<dbReference type="AlphaFoldDB" id="A0A918TVS8"/>
<dbReference type="Proteomes" id="UP000638981">
    <property type="component" value="Unassembled WGS sequence"/>
</dbReference>
<reference evidence="4" key="2">
    <citation type="submission" date="2020-09" db="EMBL/GenBank/DDBJ databases">
        <authorList>
            <person name="Sun Q."/>
            <person name="Kim S."/>
        </authorList>
    </citation>
    <scope>NUCLEOTIDE SEQUENCE</scope>
    <source>
        <strain evidence="4">KCTC 23310</strain>
    </source>
</reference>
<name>A0A918TVS8_9RHOB</name>
<dbReference type="InterPro" id="IPR027417">
    <property type="entry name" value="P-loop_NTPase"/>
</dbReference>
<accession>A0A918TVS8</accession>
<sequence length="912" mass="96434">MDDCSSPDQQAMDRRILTLLFADLAGSTELAERLGLEAFDALLSGFHRRAAQVVGRHGGQVLQHYGDGILACFGLAHDGEDAALAGVSAALELVDAGSEHAIRAGMHSGSVLCRGTPDHRQPQITGLDVNLTARLQGLAEPGEVIVSQATLDFVQRLAMPLIEGKQAVVVKGVRQPVTMARVTGLRRLARLAQPAQLQGRKTLLDALEKGGNWLISGPPGLGKSALLQALGDNRAIRVSARGNLQNSPLLPFADWLGQWLAGRDLADAAAGRGLTTDQISALGEVMGRTAPDWLAPAQRRANRIAALARLLADELADDSGLLVFDDLHGADEDSRQVLSALAGQLPAGARMVATSRPDAEVAVLAGTLGLQRVNLPPLTRVEAAALIGDGGLAEDQTQQILDRAEGNPLFLLSLKAAAQGGQAGLPQTIEATLQALINAQGPGKDSLLKAAVIGRSFAATQLDWLGADAGAMEGALRAGLIEQRGEGWRFVHGLLRDAAYHMLPGGRRHSLHQAFALAMEARDPAGVQRFPETLADHYLAAEDGANAPRACLGAGLSFLQRADFDLAIHYLDQAAQRPGGHRLAALTYLAAARQQKLGFAHPDVGAAYALLETEAEIPDGGGLERMVALYGLFAQRMIGGEVQGCHEFIQRMREVAAPDDATQQILRLVNESAFGLYSGRFSLSEQANATLRELYDPAVHGHLFLQVGADPLASILSAEVHIHAQRGDLAAAKAALAQGLAHLDRLGAQQQLPWLHIFGAAGLFFAGPSDLAREHLAKGLALADRQGAGFWQLIGRIWEQVFSISETPTPEGVAALDALLGHACAIGAELQLPLYRAIVAQAHFVLGAAEAADRDSEAACRLLGQRGEGQWAGLIWRIRGNVLLAQGKAEAAAKAQNLAKAYDELTGALIWH</sequence>
<dbReference type="GO" id="GO:0009190">
    <property type="term" value="P:cyclic nucleotide biosynthetic process"/>
    <property type="evidence" value="ECO:0007669"/>
    <property type="project" value="InterPro"/>
</dbReference>
<dbReference type="SUPFAM" id="SSF52540">
    <property type="entry name" value="P-loop containing nucleoside triphosphate hydrolases"/>
    <property type="match status" value="1"/>
</dbReference>
<dbReference type="Pfam" id="PF13191">
    <property type="entry name" value="AAA_16"/>
    <property type="match status" value="1"/>
</dbReference>
<gene>
    <name evidence="4" type="ORF">GCM10007315_31530</name>
</gene>
<dbReference type="SUPFAM" id="SSF55073">
    <property type="entry name" value="Nucleotide cyclase"/>
    <property type="match status" value="1"/>
</dbReference>
<dbReference type="GO" id="GO:0005524">
    <property type="term" value="F:ATP binding"/>
    <property type="evidence" value="ECO:0007669"/>
    <property type="project" value="UniProtKB-KW"/>
</dbReference>
<dbReference type="CDD" id="cd07302">
    <property type="entry name" value="CHD"/>
    <property type="match status" value="1"/>
</dbReference>
<protein>
    <recommendedName>
        <fullName evidence="3">Guanylate cyclase domain-containing protein</fullName>
    </recommendedName>
</protein>